<proteinExistence type="predicted"/>
<dbReference type="HOGENOM" id="CLU_1407449_0_0_11"/>
<sequence>MPKAHCGGGAGADHGNGGHGTPCQADRTELSRHRWGQCRGGDAGCGDPERLAGAHADGCDVDSFVGLADSPPGSRLGAFGDALQRSRRDGVGIGDRRTVRRQRRIAVRHTRFDEPLRGCRVVPVMFAHQAQVVGITARVFCGDTADRPVVRHLVTVRGVVADGAAAHLSDRCLGGCARQVDIDVDRRAVPPFT</sequence>
<name>R4M4U0_MYCTX</name>
<dbReference type="Proteomes" id="UP000013548">
    <property type="component" value="Chromosome"/>
</dbReference>
<feature type="region of interest" description="Disordered" evidence="1">
    <location>
        <begin position="1"/>
        <end position="25"/>
    </location>
</feature>
<evidence type="ECO:0000313" key="3">
    <source>
        <dbReference type="Proteomes" id="UP000013548"/>
    </source>
</evidence>
<protein>
    <submittedName>
        <fullName evidence="2">Uncharacterized protein</fullName>
    </submittedName>
</protein>
<dbReference type="KEGG" id="mtuc:J113_08265"/>
<evidence type="ECO:0000256" key="1">
    <source>
        <dbReference type="SAM" id="MobiDB-lite"/>
    </source>
</evidence>
<dbReference type="EMBL" id="CP005386">
    <property type="protein sequence ID" value="AGL26664.1"/>
    <property type="molecule type" value="Genomic_DNA"/>
</dbReference>
<evidence type="ECO:0000313" key="2">
    <source>
        <dbReference type="EMBL" id="AGL26664.1"/>
    </source>
</evidence>
<reference evidence="2 3" key="1">
    <citation type="journal article" date="2013" name="Genome Announc.">
        <title>Whole-Genome Sequences of Four Clinical Isolates of Mycobacterium tuberculosis from Tamil Nadu, South India.</title>
        <authorList>
            <person name="Narayanan S."/>
            <person name="Deshpande U."/>
        </authorList>
    </citation>
    <scope>NUCLEOTIDE SEQUENCE [LARGE SCALE GENOMIC DNA]</scope>
    <source>
        <strain evidence="2 3">CAS/NITR204</strain>
    </source>
</reference>
<dbReference type="BioCyc" id="MTUB1310114:G13A2-1223-MONOMER"/>
<organism evidence="2 3">
    <name type="scientific">Mycobacterium tuberculosis CAS/NITR204</name>
    <dbReference type="NCBI Taxonomy" id="1310114"/>
    <lineage>
        <taxon>Bacteria</taxon>
        <taxon>Bacillati</taxon>
        <taxon>Actinomycetota</taxon>
        <taxon>Actinomycetes</taxon>
        <taxon>Mycobacteriales</taxon>
        <taxon>Mycobacteriaceae</taxon>
        <taxon>Mycobacterium</taxon>
        <taxon>Mycobacterium tuberculosis complex</taxon>
    </lineage>
</organism>
<gene>
    <name evidence="2" type="ORF">J113_08265</name>
</gene>
<accession>R4M4U0</accession>
<dbReference type="AlphaFoldDB" id="R4M4U0"/>
<feature type="compositionally biased region" description="Gly residues" evidence="1">
    <location>
        <begin position="1"/>
        <end position="20"/>
    </location>
</feature>